<reference evidence="2" key="1">
    <citation type="journal article" date="2019" name="bioRxiv">
        <title>The Genome of the Zebra Mussel, Dreissena polymorpha: A Resource for Invasive Species Research.</title>
        <authorList>
            <person name="McCartney M.A."/>
            <person name="Auch B."/>
            <person name="Kono T."/>
            <person name="Mallez S."/>
            <person name="Zhang Y."/>
            <person name="Obille A."/>
            <person name="Becker A."/>
            <person name="Abrahante J.E."/>
            <person name="Garbe J."/>
            <person name="Badalamenti J.P."/>
            <person name="Herman A."/>
            <person name="Mangelson H."/>
            <person name="Liachko I."/>
            <person name="Sullivan S."/>
            <person name="Sone E.D."/>
            <person name="Koren S."/>
            <person name="Silverstein K.A.T."/>
            <person name="Beckman K.B."/>
            <person name="Gohl D.M."/>
        </authorList>
    </citation>
    <scope>NUCLEOTIDE SEQUENCE</scope>
    <source>
        <strain evidence="2">Duluth1</strain>
        <tissue evidence="2">Whole animal</tissue>
    </source>
</reference>
<feature type="compositionally biased region" description="Basic residues" evidence="1">
    <location>
        <begin position="12"/>
        <end position="22"/>
    </location>
</feature>
<proteinExistence type="predicted"/>
<evidence type="ECO:0000313" key="2">
    <source>
        <dbReference type="EMBL" id="KAH3873748.1"/>
    </source>
</evidence>
<organism evidence="2 3">
    <name type="scientific">Dreissena polymorpha</name>
    <name type="common">Zebra mussel</name>
    <name type="synonym">Mytilus polymorpha</name>
    <dbReference type="NCBI Taxonomy" id="45954"/>
    <lineage>
        <taxon>Eukaryota</taxon>
        <taxon>Metazoa</taxon>
        <taxon>Spiralia</taxon>
        <taxon>Lophotrochozoa</taxon>
        <taxon>Mollusca</taxon>
        <taxon>Bivalvia</taxon>
        <taxon>Autobranchia</taxon>
        <taxon>Heteroconchia</taxon>
        <taxon>Euheterodonta</taxon>
        <taxon>Imparidentia</taxon>
        <taxon>Neoheterodontei</taxon>
        <taxon>Myida</taxon>
        <taxon>Dreissenoidea</taxon>
        <taxon>Dreissenidae</taxon>
        <taxon>Dreissena</taxon>
    </lineage>
</organism>
<accession>A0A9D4RNN8</accession>
<evidence type="ECO:0000256" key="1">
    <source>
        <dbReference type="SAM" id="MobiDB-lite"/>
    </source>
</evidence>
<dbReference type="Proteomes" id="UP000828390">
    <property type="component" value="Unassembled WGS sequence"/>
</dbReference>
<feature type="compositionally biased region" description="Basic and acidic residues" evidence="1">
    <location>
        <begin position="43"/>
        <end position="55"/>
    </location>
</feature>
<feature type="region of interest" description="Disordered" evidence="1">
    <location>
        <begin position="1"/>
        <end position="71"/>
    </location>
</feature>
<protein>
    <submittedName>
        <fullName evidence="2">Uncharacterized protein</fullName>
    </submittedName>
</protein>
<dbReference type="AlphaFoldDB" id="A0A9D4RNN8"/>
<reference evidence="2" key="2">
    <citation type="submission" date="2020-11" db="EMBL/GenBank/DDBJ databases">
        <authorList>
            <person name="McCartney M.A."/>
            <person name="Auch B."/>
            <person name="Kono T."/>
            <person name="Mallez S."/>
            <person name="Becker A."/>
            <person name="Gohl D.M."/>
            <person name="Silverstein K.A.T."/>
            <person name="Koren S."/>
            <person name="Bechman K.B."/>
            <person name="Herman A."/>
            <person name="Abrahante J.E."/>
            <person name="Garbe J."/>
        </authorList>
    </citation>
    <scope>NUCLEOTIDE SEQUENCE</scope>
    <source>
        <strain evidence="2">Duluth1</strain>
        <tissue evidence="2">Whole animal</tissue>
    </source>
</reference>
<dbReference type="EMBL" id="JAIWYP010000002">
    <property type="protein sequence ID" value="KAH3873748.1"/>
    <property type="molecule type" value="Genomic_DNA"/>
</dbReference>
<gene>
    <name evidence="2" type="ORF">DPMN_036985</name>
</gene>
<evidence type="ECO:0000313" key="3">
    <source>
        <dbReference type="Proteomes" id="UP000828390"/>
    </source>
</evidence>
<comment type="caution">
    <text evidence="2">The sequence shown here is derived from an EMBL/GenBank/DDBJ whole genome shotgun (WGS) entry which is preliminary data.</text>
</comment>
<keyword evidence="3" id="KW-1185">Reference proteome</keyword>
<name>A0A9D4RNN8_DREPO</name>
<sequence length="89" mass="10010">MALYKTYPSRASGKKPARRRRILPLVSSHFSRRAPLRPGTAVDRSHTDVADDRGNRTAFGSRRPPEAPGCCTRFEHSKILLSSTQDKFN</sequence>